<dbReference type="Proteomes" id="UP000010816">
    <property type="component" value="Chromosome"/>
</dbReference>
<dbReference type="eggNOG" id="COG0464">
    <property type="taxonomic scope" value="Bacteria"/>
</dbReference>
<organism evidence="2 3">
    <name type="scientific">Thioflavicoccus mobilis 8321</name>
    <dbReference type="NCBI Taxonomy" id="765912"/>
    <lineage>
        <taxon>Bacteria</taxon>
        <taxon>Pseudomonadati</taxon>
        <taxon>Pseudomonadota</taxon>
        <taxon>Gammaproteobacteria</taxon>
        <taxon>Chromatiales</taxon>
        <taxon>Chromatiaceae</taxon>
        <taxon>Thioflavicoccus</taxon>
    </lineage>
</organism>
<dbReference type="EMBL" id="CP003051">
    <property type="protein sequence ID" value="AGA89623.1"/>
    <property type="molecule type" value="Genomic_DNA"/>
</dbReference>
<dbReference type="OrthoDB" id="9809379at2"/>
<name>L0GS95_9GAMM</name>
<dbReference type="InterPro" id="IPR054472">
    <property type="entry name" value="WHD"/>
</dbReference>
<dbReference type="PANTHER" id="PTHR46411">
    <property type="entry name" value="FAMILY ATPASE, PUTATIVE-RELATED"/>
    <property type="match status" value="1"/>
</dbReference>
<sequence>MNAPQAHRDWIQANQQLLVAELARLKHRLAEGDDTAELEDRLQAARTAMPAPAAIDRLVAVFGLSPFEREILLLCAGVEMDAKLAAAGPATFALALARLAEPHWSALTPGRPLRRWRLVEVADEAGLAAARLRIDERILHYLAGINALDARLVALLRPVAVPEVLAETHRRAAAALRDLWSTPVPSPIQLVGDDPTGHEDVAAAAAAELGLQLYRIAVEDLATGPVEMDAFATLWAREAALQPAALLVAHGPGSPGAAPHAIGRLVGPHLISAAEPVAAERTPRRLRVDRPAPAEQRGLWQHCLGDGAPALAATLDTLAVEFSLSARAIGETAAALGDPQAPETAARLRATCCEQVRLRLDDLAHRIEPAADWADLILPEAQQAALRQIAAHQRHRLTVLETWGFAAKGRRGLGLGALFAGESGTGKTMAGEVLASALGLDLYRIDLAGVVSKYIGETEKNLRRVFDAAEDGGAILLFDEADALFGRRGEVKDSHDRYANIEVGYLLQRMEAYRGIAILTTNHKAALDTAFQRRLRFIVQFPFPDAAQREAIWRHVFPAATPLAGLDYARLAQLHVAGGSIRNIALTSAFLAAEAGTPVTMELLRRAAHLEAAKREQPLTDAETRGWT</sequence>
<dbReference type="PATRIC" id="fig|765912.4.peg.770"/>
<accession>L0GS95</accession>
<dbReference type="InterPro" id="IPR003959">
    <property type="entry name" value="ATPase_AAA_core"/>
</dbReference>
<evidence type="ECO:0000313" key="2">
    <source>
        <dbReference type="EMBL" id="AGA89623.1"/>
    </source>
</evidence>
<gene>
    <name evidence="2" type="ORF">Thimo_0784</name>
</gene>
<dbReference type="GO" id="GO:0016887">
    <property type="term" value="F:ATP hydrolysis activity"/>
    <property type="evidence" value="ECO:0007669"/>
    <property type="project" value="InterPro"/>
</dbReference>
<dbReference type="Pfam" id="PF00004">
    <property type="entry name" value="AAA"/>
    <property type="match status" value="1"/>
</dbReference>
<dbReference type="STRING" id="765912.Thimo_0784"/>
<dbReference type="KEGG" id="tmb:Thimo_0784"/>
<dbReference type="RefSeq" id="WP_015279770.1">
    <property type="nucleotide sequence ID" value="NC_019940.1"/>
</dbReference>
<dbReference type="InterPro" id="IPR027417">
    <property type="entry name" value="P-loop_NTPase"/>
</dbReference>
<dbReference type="InterPro" id="IPR003593">
    <property type="entry name" value="AAA+_ATPase"/>
</dbReference>
<dbReference type="PANTHER" id="PTHR46411:SF3">
    <property type="entry name" value="AAA+ ATPASE DOMAIN-CONTAINING PROTEIN"/>
    <property type="match status" value="1"/>
</dbReference>
<dbReference type="Pfam" id="PF22977">
    <property type="entry name" value="WHD"/>
    <property type="match status" value="2"/>
</dbReference>
<protein>
    <submittedName>
        <fullName evidence="2">AAA+ family ATPase</fullName>
    </submittedName>
</protein>
<reference evidence="2 3" key="1">
    <citation type="submission" date="2011-09" db="EMBL/GenBank/DDBJ databases">
        <title>Complete sequence of chromosome of Thioflavicoccus mobilis 8321.</title>
        <authorList>
            <consortium name="US DOE Joint Genome Institute"/>
            <person name="Lucas S."/>
            <person name="Han J."/>
            <person name="Lapidus A."/>
            <person name="Cheng J.-F."/>
            <person name="Goodwin L."/>
            <person name="Pitluck S."/>
            <person name="Peters L."/>
            <person name="Ovchinnikova G."/>
            <person name="Lu M."/>
            <person name="Detter J.C."/>
            <person name="Han C."/>
            <person name="Tapia R."/>
            <person name="Land M."/>
            <person name="Hauser L."/>
            <person name="Kyrpides N."/>
            <person name="Ivanova N."/>
            <person name="Pagani I."/>
            <person name="Vogl K."/>
            <person name="Liu Z."/>
            <person name="Imhoff J."/>
            <person name="Thiel V."/>
            <person name="Frigaard N.-U."/>
            <person name="Bryant D."/>
            <person name="Woyke T."/>
        </authorList>
    </citation>
    <scope>NUCLEOTIDE SEQUENCE [LARGE SCALE GENOMIC DNA]</scope>
    <source>
        <strain evidence="2 3">8321</strain>
    </source>
</reference>
<feature type="domain" description="AAA+ ATPase" evidence="1">
    <location>
        <begin position="413"/>
        <end position="545"/>
    </location>
</feature>
<dbReference type="Gene3D" id="3.40.50.300">
    <property type="entry name" value="P-loop containing nucleotide triphosphate hydrolases"/>
    <property type="match status" value="1"/>
</dbReference>
<dbReference type="SUPFAM" id="SSF52540">
    <property type="entry name" value="P-loop containing nucleoside triphosphate hydrolases"/>
    <property type="match status" value="1"/>
</dbReference>
<dbReference type="AlphaFoldDB" id="L0GS95"/>
<dbReference type="CDD" id="cd19481">
    <property type="entry name" value="RecA-like_protease"/>
    <property type="match status" value="1"/>
</dbReference>
<keyword evidence="3" id="KW-1185">Reference proteome</keyword>
<evidence type="ECO:0000259" key="1">
    <source>
        <dbReference type="SMART" id="SM00382"/>
    </source>
</evidence>
<dbReference type="GO" id="GO:0005524">
    <property type="term" value="F:ATP binding"/>
    <property type="evidence" value="ECO:0007669"/>
    <property type="project" value="InterPro"/>
</dbReference>
<dbReference type="SMART" id="SM00382">
    <property type="entry name" value="AAA"/>
    <property type="match status" value="1"/>
</dbReference>
<dbReference type="HOGENOM" id="CLU_016564_1_0_6"/>
<proteinExistence type="predicted"/>
<evidence type="ECO:0000313" key="3">
    <source>
        <dbReference type="Proteomes" id="UP000010816"/>
    </source>
</evidence>